<reference evidence="11 12" key="1">
    <citation type="submission" date="2019-03" db="EMBL/GenBank/DDBJ databases">
        <title>Genomic Encyclopedia of Type Strains, Phase IV (KMG-IV): sequencing the most valuable type-strain genomes for metagenomic binning, comparative biology and taxonomic classification.</title>
        <authorList>
            <person name="Goeker M."/>
        </authorList>
    </citation>
    <scope>NUCLEOTIDE SEQUENCE [LARGE SCALE GENOMIC DNA]</scope>
    <source>
        <strain evidence="11 12">DSM 26752</strain>
    </source>
</reference>
<evidence type="ECO:0000313" key="12">
    <source>
        <dbReference type="Proteomes" id="UP000294567"/>
    </source>
</evidence>
<sequence>MKQIGIYIHIPFCISKCYYCDFISYTKSNEEVTKYIDFLLMEMELYKDILKNYNIKTLFIGGGTPSCIDERYIFKILDYIYKNYNASNIEEITIEANPGTLNKPKLKSYKSMGINRISLGVQSLDDRLLKKIGRIHTEMDFYKNYELIRDLGFNNINVDLIFGLPDQTIYQCEKTLKDMIKLGVEHISYYSLILEDDTLLKKWYEDGKIDMPSEDKERYMYHRGIELLRDNGYEHYEISNFSKKGYRCKHNLIYWRLMPYIGLGLAAHSNLYGKRFWNYDNFKNYYKQLKNHKFPIEGEETISRDMEIFEYLMMGLRLTDGIDKNEFYQRFNISVDEIYGNVFKKHEKGGLIYMDDRFIRFTSLGLDLSNIVYVDLLP</sequence>
<dbReference type="SUPFAM" id="SSF102114">
    <property type="entry name" value="Radical SAM enzymes"/>
    <property type="match status" value="1"/>
</dbReference>
<dbReference type="InterPro" id="IPR007197">
    <property type="entry name" value="rSAM"/>
</dbReference>
<dbReference type="GO" id="GO:0051539">
    <property type="term" value="F:4 iron, 4 sulfur cluster binding"/>
    <property type="evidence" value="ECO:0007669"/>
    <property type="project" value="UniProtKB-UniRule"/>
</dbReference>
<dbReference type="SFLD" id="SFLDS00029">
    <property type="entry name" value="Radical_SAM"/>
    <property type="match status" value="1"/>
</dbReference>
<dbReference type="SFLD" id="SFLDG01065">
    <property type="entry name" value="anaerobic_coproporphyrinogen-I"/>
    <property type="match status" value="1"/>
</dbReference>
<dbReference type="PROSITE" id="PS51918">
    <property type="entry name" value="RADICAL_SAM"/>
    <property type="match status" value="1"/>
</dbReference>
<keyword evidence="8 9" id="KW-0143">Chaperone</keyword>
<proteinExistence type="inferred from homology"/>
<dbReference type="InterPro" id="IPR034505">
    <property type="entry name" value="Coproporphyrinogen-III_oxidase"/>
</dbReference>
<dbReference type="SMART" id="SM00729">
    <property type="entry name" value="Elp3"/>
    <property type="match status" value="1"/>
</dbReference>
<dbReference type="SFLD" id="SFLDF00288">
    <property type="entry name" value="HemN-like__clustered_with_nucl"/>
    <property type="match status" value="1"/>
</dbReference>
<dbReference type="EMBL" id="SMAE01000002">
    <property type="protein sequence ID" value="TCS91176.1"/>
    <property type="molecule type" value="Genomic_DNA"/>
</dbReference>
<dbReference type="GO" id="GO:0005737">
    <property type="term" value="C:cytoplasm"/>
    <property type="evidence" value="ECO:0007669"/>
    <property type="project" value="UniProtKB-SubCell"/>
</dbReference>
<protein>
    <recommendedName>
        <fullName evidence="2 9">Heme chaperone HemW</fullName>
    </recommendedName>
</protein>
<keyword evidence="6 9" id="KW-0408">Iron</keyword>
<dbReference type="PANTHER" id="PTHR13932:SF5">
    <property type="entry name" value="RADICAL S-ADENOSYL METHIONINE DOMAIN-CONTAINING PROTEIN 1, MITOCHONDRIAL"/>
    <property type="match status" value="1"/>
</dbReference>
<accession>A0A4R3KYS3</accession>
<feature type="domain" description="Radical SAM core" evidence="10">
    <location>
        <begin position="1"/>
        <end position="234"/>
    </location>
</feature>
<dbReference type="InterPro" id="IPR013785">
    <property type="entry name" value="Aldolase_TIM"/>
</dbReference>
<evidence type="ECO:0000313" key="11">
    <source>
        <dbReference type="EMBL" id="TCS91176.1"/>
    </source>
</evidence>
<dbReference type="OrthoDB" id="9808022at2"/>
<evidence type="ECO:0000256" key="7">
    <source>
        <dbReference type="ARBA" id="ARBA00023014"/>
    </source>
</evidence>
<keyword evidence="3 9" id="KW-0349">Heme</keyword>
<keyword evidence="7 9" id="KW-0411">Iron-sulfur</keyword>
<keyword evidence="12" id="KW-1185">Reference proteome</keyword>
<dbReference type="AlphaFoldDB" id="A0A4R3KYS3"/>
<gene>
    <name evidence="11" type="ORF">EDD65_102105</name>
</gene>
<keyword evidence="9" id="KW-0004">4Fe-4S</keyword>
<dbReference type="Pfam" id="PF04055">
    <property type="entry name" value="Radical_SAM"/>
    <property type="match status" value="1"/>
</dbReference>
<evidence type="ECO:0000256" key="5">
    <source>
        <dbReference type="ARBA" id="ARBA00022723"/>
    </source>
</evidence>
<dbReference type="GO" id="GO:0004109">
    <property type="term" value="F:coproporphyrinogen oxidase activity"/>
    <property type="evidence" value="ECO:0007669"/>
    <property type="project" value="InterPro"/>
</dbReference>
<dbReference type="SFLD" id="SFLDG01082">
    <property type="entry name" value="B12-binding_domain_containing"/>
    <property type="match status" value="1"/>
</dbReference>
<dbReference type="InterPro" id="IPR058240">
    <property type="entry name" value="rSAM_sf"/>
</dbReference>
<comment type="caution">
    <text evidence="11">The sequence shown here is derived from an EMBL/GenBank/DDBJ whole genome shotgun (WGS) entry which is preliminary data.</text>
</comment>
<evidence type="ECO:0000256" key="6">
    <source>
        <dbReference type="ARBA" id="ARBA00023004"/>
    </source>
</evidence>
<evidence type="ECO:0000256" key="4">
    <source>
        <dbReference type="ARBA" id="ARBA00022691"/>
    </source>
</evidence>
<dbReference type="GO" id="GO:0006779">
    <property type="term" value="P:porphyrin-containing compound biosynthetic process"/>
    <property type="evidence" value="ECO:0007669"/>
    <property type="project" value="InterPro"/>
</dbReference>
<keyword evidence="5 9" id="KW-0479">Metal-binding</keyword>
<evidence type="ECO:0000259" key="10">
    <source>
        <dbReference type="PROSITE" id="PS51918"/>
    </source>
</evidence>
<name>A0A4R3KYS3_9FIRM</name>
<evidence type="ECO:0000256" key="2">
    <source>
        <dbReference type="ARBA" id="ARBA00017228"/>
    </source>
</evidence>
<dbReference type="InterPro" id="IPR006638">
    <property type="entry name" value="Elp3/MiaA/NifB-like_rSAM"/>
</dbReference>
<organism evidence="11 12">
    <name type="scientific">Keratinibaculum paraultunense</name>
    <dbReference type="NCBI Taxonomy" id="1278232"/>
    <lineage>
        <taxon>Bacteria</taxon>
        <taxon>Bacillati</taxon>
        <taxon>Bacillota</taxon>
        <taxon>Tissierellia</taxon>
        <taxon>Tissierellales</taxon>
        <taxon>Tepidimicrobiaceae</taxon>
        <taxon>Keratinibaculum</taxon>
    </lineage>
</organism>
<dbReference type="GO" id="GO:0046872">
    <property type="term" value="F:metal ion binding"/>
    <property type="evidence" value="ECO:0007669"/>
    <property type="project" value="UniProtKB-UniRule"/>
</dbReference>
<keyword evidence="9" id="KW-0963">Cytoplasm</keyword>
<keyword evidence="4 9" id="KW-0949">S-adenosyl-L-methionine</keyword>
<comment type="similarity">
    <text evidence="1">Belongs to the anaerobic coproporphyrinogen-III oxidase family. HemW subfamily.</text>
</comment>
<dbReference type="NCBIfam" id="TIGR00539">
    <property type="entry name" value="hemN_rel"/>
    <property type="match status" value="1"/>
</dbReference>
<dbReference type="PANTHER" id="PTHR13932">
    <property type="entry name" value="COPROPORPHYRINIGEN III OXIDASE"/>
    <property type="match status" value="1"/>
</dbReference>
<dbReference type="InterPro" id="IPR010723">
    <property type="entry name" value="HemN_C"/>
</dbReference>
<evidence type="ECO:0000256" key="8">
    <source>
        <dbReference type="ARBA" id="ARBA00023186"/>
    </source>
</evidence>
<dbReference type="Pfam" id="PF06969">
    <property type="entry name" value="HemN_C"/>
    <property type="match status" value="1"/>
</dbReference>
<evidence type="ECO:0000256" key="1">
    <source>
        <dbReference type="ARBA" id="ARBA00006100"/>
    </source>
</evidence>
<dbReference type="RefSeq" id="WP_132025822.1">
    <property type="nucleotide sequence ID" value="NZ_CP068564.1"/>
</dbReference>
<comment type="function">
    <text evidence="9">Probably acts as a heme chaperone, transferring heme to an unknown acceptor. Binds one molecule of heme per monomer, possibly covalently. Binds 1 [4Fe-4S] cluster. The cluster is coordinated with 3 cysteines and an exchangeable S-adenosyl-L-methionine.</text>
</comment>
<evidence type="ECO:0000256" key="3">
    <source>
        <dbReference type="ARBA" id="ARBA00022617"/>
    </source>
</evidence>
<evidence type="ECO:0000256" key="9">
    <source>
        <dbReference type="RuleBase" id="RU364116"/>
    </source>
</evidence>
<dbReference type="InterPro" id="IPR004559">
    <property type="entry name" value="HemW-like"/>
</dbReference>
<dbReference type="Proteomes" id="UP000294567">
    <property type="component" value="Unassembled WGS sequence"/>
</dbReference>
<comment type="subcellular location">
    <subcellularLocation>
        <location evidence="9">Cytoplasm</location>
    </subcellularLocation>
</comment>
<dbReference type="SFLD" id="SFLDF00562">
    <property type="entry name" value="HemN-like__clustered_with_heat"/>
    <property type="match status" value="1"/>
</dbReference>
<dbReference type="Gene3D" id="3.20.20.70">
    <property type="entry name" value="Aldolase class I"/>
    <property type="match status" value="1"/>
</dbReference>